<dbReference type="AlphaFoldDB" id="A0A7G9S4E3"/>
<dbReference type="KEGG" id="ldn:H9L06_10930"/>
<gene>
    <name evidence="1" type="ORF">H9L06_10930</name>
</gene>
<evidence type="ECO:0000313" key="2">
    <source>
        <dbReference type="Proteomes" id="UP000515934"/>
    </source>
</evidence>
<sequence>MFKVPVRDVPDVGLDWEQRGCQEYRKFWGGGVTKEPRFLGENDSRGERYYRCAICGAFWSYGWGNPVEISIDKAQEYLPDLRQLLIDNGFAA</sequence>
<keyword evidence="2" id="KW-1185">Reference proteome</keyword>
<dbReference type="Proteomes" id="UP000515934">
    <property type="component" value="Chromosome"/>
</dbReference>
<dbReference type="EMBL" id="CP060716">
    <property type="protein sequence ID" value="QNN62718.1"/>
    <property type="molecule type" value="Genomic_DNA"/>
</dbReference>
<name>A0A7G9S4E3_9MICO</name>
<reference evidence="1 2" key="1">
    <citation type="submission" date="2020-08" db="EMBL/GenBank/DDBJ databases">
        <title>Genome sequence of Leucobacter denitrificans KACC 14055T.</title>
        <authorList>
            <person name="Hyun D.-W."/>
            <person name="Bae J.-W."/>
        </authorList>
    </citation>
    <scope>NUCLEOTIDE SEQUENCE [LARGE SCALE GENOMIC DNA]</scope>
    <source>
        <strain evidence="1 2">KACC 14055</strain>
    </source>
</reference>
<organism evidence="1 2">
    <name type="scientific">Leucobacter denitrificans</name>
    <dbReference type="NCBI Taxonomy" id="683042"/>
    <lineage>
        <taxon>Bacteria</taxon>
        <taxon>Bacillati</taxon>
        <taxon>Actinomycetota</taxon>
        <taxon>Actinomycetes</taxon>
        <taxon>Micrococcales</taxon>
        <taxon>Microbacteriaceae</taxon>
        <taxon>Leucobacter</taxon>
    </lineage>
</organism>
<accession>A0A7G9S4E3</accession>
<evidence type="ECO:0000313" key="1">
    <source>
        <dbReference type="EMBL" id="QNN62718.1"/>
    </source>
</evidence>
<protein>
    <submittedName>
        <fullName evidence="1">Uncharacterized protein</fullName>
    </submittedName>
</protein>
<proteinExistence type="predicted"/>
<dbReference type="RefSeq" id="WP_187555188.1">
    <property type="nucleotide sequence ID" value="NZ_CP060716.1"/>
</dbReference>